<keyword evidence="2" id="KW-1185">Reference proteome</keyword>
<comment type="caution">
    <text evidence="1">The sequence shown here is derived from an EMBL/GenBank/DDBJ whole genome shotgun (WGS) entry which is preliminary data.</text>
</comment>
<organism evidence="1 2">
    <name type="scientific">Acaulospora colombiana</name>
    <dbReference type="NCBI Taxonomy" id="27376"/>
    <lineage>
        <taxon>Eukaryota</taxon>
        <taxon>Fungi</taxon>
        <taxon>Fungi incertae sedis</taxon>
        <taxon>Mucoromycota</taxon>
        <taxon>Glomeromycotina</taxon>
        <taxon>Glomeromycetes</taxon>
        <taxon>Diversisporales</taxon>
        <taxon>Acaulosporaceae</taxon>
        <taxon>Acaulospora</taxon>
    </lineage>
</organism>
<evidence type="ECO:0000313" key="1">
    <source>
        <dbReference type="EMBL" id="CAG8731381.1"/>
    </source>
</evidence>
<gene>
    <name evidence="1" type="ORF">ACOLOM_LOCUS11664</name>
</gene>
<feature type="non-terminal residue" evidence="1">
    <location>
        <position position="341"/>
    </location>
</feature>
<dbReference type="EMBL" id="CAJVPT010043009">
    <property type="protein sequence ID" value="CAG8731381.1"/>
    <property type="molecule type" value="Genomic_DNA"/>
</dbReference>
<dbReference type="Proteomes" id="UP000789525">
    <property type="component" value="Unassembled WGS sequence"/>
</dbReference>
<reference evidence="1" key="1">
    <citation type="submission" date="2021-06" db="EMBL/GenBank/DDBJ databases">
        <authorList>
            <person name="Kallberg Y."/>
            <person name="Tangrot J."/>
            <person name="Rosling A."/>
        </authorList>
    </citation>
    <scope>NUCLEOTIDE SEQUENCE</scope>
    <source>
        <strain evidence="1">CL356</strain>
    </source>
</reference>
<protein>
    <submittedName>
        <fullName evidence="1">3501_t:CDS:1</fullName>
    </submittedName>
</protein>
<name>A0ACA9PZ88_9GLOM</name>
<evidence type="ECO:0000313" key="2">
    <source>
        <dbReference type="Proteomes" id="UP000789525"/>
    </source>
</evidence>
<sequence length="341" mass="37350">MQERSRNLRSFAGTQLNRIASSNAVNKAYDLASKAREAVSQASPSSTPPPSGSGQPQTWREWALQKLPKRGPDVAGVETVYLFPAGFLLKLHISGFASSLRPPEQATRSQKAFMAIARRLAALPNLPPDIQGNVPTGVQQLPISPSTQDLLQLQGDASIDREAEELQALNAELAELPSETRETLAKDTVNPTTATMSVPLEQLKRMHSNLDLRLQPFWSSGIPNRPVILSIFCSNDSDQGETIETTSFTPLEEGRQPLFKIQTSTDAQGTFIQDISIPFETICTNPEGLSLAFGNYDTEPKAELGPILQIQPPEDEGYIRETKTIATHITIPVTNRKVRVI</sequence>
<accession>A0ACA9PZ88</accession>
<proteinExistence type="predicted"/>